<dbReference type="SUPFAM" id="SSF53850">
    <property type="entry name" value="Periplasmic binding protein-like II"/>
    <property type="match status" value="1"/>
</dbReference>
<organism evidence="7 8">
    <name type="scientific">Isoptericola luteus</name>
    <dbReference type="NCBI Taxonomy" id="2879484"/>
    <lineage>
        <taxon>Bacteria</taxon>
        <taxon>Bacillati</taxon>
        <taxon>Actinomycetota</taxon>
        <taxon>Actinomycetes</taxon>
        <taxon>Micrococcales</taxon>
        <taxon>Promicromonosporaceae</taxon>
        <taxon>Isoptericola</taxon>
    </lineage>
</organism>
<dbReference type="CDD" id="cd13580">
    <property type="entry name" value="PBP2_AlgQ_like_1"/>
    <property type="match status" value="1"/>
</dbReference>
<dbReference type="PROSITE" id="PS51257">
    <property type="entry name" value="PROKAR_LIPOPROTEIN"/>
    <property type="match status" value="1"/>
</dbReference>
<keyword evidence="8" id="KW-1185">Reference proteome</keyword>
<dbReference type="InterPro" id="IPR050490">
    <property type="entry name" value="Bact_solute-bd_prot1"/>
</dbReference>
<dbReference type="PANTHER" id="PTHR43649:SF33">
    <property type="entry name" value="POLYGALACTURONAN_RHAMNOGALACTURONAN-BINDING PROTEIN YTCQ"/>
    <property type="match status" value="1"/>
</dbReference>
<sequence length="504" mass="55153">MRKFGRLTTGAASAAVVALALTACSGGTGEGGEGAASDEPITWMAMLHTPTTPEKDGVIEKALEEHTGEKFEMQWVPDASKEEKINAALASGTLADIVSLTQGDSTTVRQALTSGMFWDVEKYLADYPNLSKVDPQTLESARIDGHLYGVPFQKIKARYGVVVRQDWLNNLGLEVPHTIEDLTKVAHAFTHDDPDGNGKDDTTGFIDREESFRVGFRSLAGYFGAGQQFEVAADGTVVPSFTTDAYKDAMEWYRGVYEDGAVNQEFVTVQKSNQQDAIAQGKGGIVVTGLFEAKNYMALAQSADPETPMSWALVNDITAGDVERRILTDTNGGMGGWLAIPKSEVESEADLKRVLGFIDKLMDEEAFALMTNGIEDTHYSLDAMGVVTIEDQTAWEQEVQPFASSRPSEKVITYKSTTEYVDEGNALMLENEEYVVTNPAQSLTSETFTRQWSTIEQQVNDAYNQYITGQIEMADYEAVIENLRGQGLDKIVEEYTAAYAKVNG</sequence>
<feature type="signal peptide" evidence="6">
    <location>
        <begin position="1"/>
        <end position="25"/>
    </location>
</feature>
<dbReference type="Pfam" id="PF01547">
    <property type="entry name" value="SBP_bac_1"/>
    <property type="match status" value="1"/>
</dbReference>
<keyword evidence="1" id="KW-1003">Cell membrane</keyword>
<dbReference type="Gene3D" id="3.40.190.10">
    <property type="entry name" value="Periplasmic binding protein-like II"/>
    <property type="match status" value="2"/>
</dbReference>
<comment type="caution">
    <text evidence="7">The sequence shown here is derived from an EMBL/GenBank/DDBJ whole genome shotgun (WGS) entry which is preliminary data.</text>
</comment>
<name>A0ABS7ZD38_9MICO</name>
<keyword evidence="2 6" id="KW-0732">Signal</keyword>
<feature type="chain" id="PRO_5046977667" evidence="6">
    <location>
        <begin position="26"/>
        <end position="504"/>
    </location>
</feature>
<gene>
    <name evidence="7" type="ORF">LEP48_06320</name>
</gene>
<keyword evidence="5" id="KW-0449">Lipoprotein</keyword>
<dbReference type="PANTHER" id="PTHR43649">
    <property type="entry name" value="ARABINOSE-BINDING PROTEIN-RELATED"/>
    <property type="match status" value="1"/>
</dbReference>
<accession>A0ABS7ZD38</accession>
<evidence type="ECO:0000256" key="4">
    <source>
        <dbReference type="ARBA" id="ARBA00023139"/>
    </source>
</evidence>
<dbReference type="RefSeq" id="WP_225564724.1">
    <property type="nucleotide sequence ID" value="NZ_JAIXCQ010000003.1"/>
</dbReference>
<reference evidence="7 8" key="1">
    <citation type="submission" date="2021-09" db="EMBL/GenBank/DDBJ databases">
        <title>Isoptericola luteus sp. nov., a novel bacterium isolated from Harbin, the capital city of Heilongjiang province.</title>
        <authorList>
            <person name="Li J."/>
        </authorList>
    </citation>
    <scope>NUCLEOTIDE SEQUENCE [LARGE SCALE GENOMIC DNA]</scope>
    <source>
        <strain evidence="7 8">NEAU-Y5</strain>
    </source>
</reference>
<evidence type="ECO:0000313" key="7">
    <source>
        <dbReference type="EMBL" id="MCA5892968.1"/>
    </source>
</evidence>
<keyword evidence="4" id="KW-0564">Palmitate</keyword>
<evidence type="ECO:0000256" key="6">
    <source>
        <dbReference type="SAM" id="SignalP"/>
    </source>
</evidence>
<proteinExistence type="predicted"/>
<dbReference type="InterPro" id="IPR006059">
    <property type="entry name" value="SBP"/>
</dbReference>
<dbReference type="EMBL" id="JAIXCQ010000003">
    <property type="protein sequence ID" value="MCA5892968.1"/>
    <property type="molecule type" value="Genomic_DNA"/>
</dbReference>
<evidence type="ECO:0000256" key="3">
    <source>
        <dbReference type="ARBA" id="ARBA00023136"/>
    </source>
</evidence>
<evidence type="ECO:0000256" key="2">
    <source>
        <dbReference type="ARBA" id="ARBA00022729"/>
    </source>
</evidence>
<protein>
    <submittedName>
        <fullName evidence="7">Extracellular solute-binding protein</fullName>
    </submittedName>
</protein>
<evidence type="ECO:0000256" key="1">
    <source>
        <dbReference type="ARBA" id="ARBA00022475"/>
    </source>
</evidence>
<evidence type="ECO:0000313" key="8">
    <source>
        <dbReference type="Proteomes" id="UP001319870"/>
    </source>
</evidence>
<keyword evidence="3" id="KW-0472">Membrane</keyword>
<evidence type="ECO:0000256" key="5">
    <source>
        <dbReference type="ARBA" id="ARBA00023288"/>
    </source>
</evidence>
<dbReference type="Proteomes" id="UP001319870">
    <property type="component" value="Unassembled WGS sequence"/>
</dbReference>